<evidence type="ECO:0000256" key="1">
    <source>
        <dbReference type="SAM" id="Phobius"/>
    </source>
</evidence>
<keyword evidence="3" id="KW-1185">Reference proteome</keyword>
<comment type="caution">
    <text evidence="2">The sequence shown here is derived from an EMBL/GenBank/DDBJ whole genome shotgun (WGS) entry which is preliminary data.</text>
</comment>
<protein>
    <submittedName>
        <fullName evidence="2">Membrane protein</fullName>
    </submittedName>
</protein>
<name>A0A0J1GGZ5_9GAMM</name>
<accession>A0A0J1GGZ5</accession>
<organism evidence="2 3">
    <name type="scientific">Photobacterium aphoticum</name>
    <dbReference type="NCBI Taxonomy" id="754436"/>
    <lineage>
        <taxon>Bacteria</taxon>
        <taxon>Pseudomonadati</taxon>
        <taxon>Pseudomonadota</taxon>
        <taxon>Gammaproteobacteria</taxon>
        <taxon>Vibrionales</taxon>
        <taxon>Vibrionaceae</taxon>
        <taxon>Photobacterium</taxon>
    </lineage>
</organism>
<gene>
    <name evidence="2" type="ORF">ABT58_20650</name>
</gene>
<dbReference type="Proteomes" id="UP000036426">
    <property type="component" value="Unassembled WGS sequence"/>
</dbReference>
<sequence length="134" mass="15630">MSRSESMEALEAKEEQLRTLVADLAPEQRKRFYVEQTKQLKDPDTYAALNWLFLGGFHHLYLRKYSIFSVEFTLLIIAIIALVMGFIYAVVILIAISLYELPQLFFSQKIARQYNYNLSMQIYHDVKAEATIGR</sequence>
<dbReference type="RefSeq" id="WP_047876337.1">
    <property type="nucleotide sequence ID" value="NZ_BMYC01000029.1"/>
</dbReference>
<keyword evidence="1" id="KW-0472">Membrane</keyword>
<evidence type="ECO:0000313" key="2">
    <source>
        <dbReference type="EMBL" id="KLU98830.1"/>
    </source>
</evidence>
<feature type="transmembrane region" description="Helical" evidence="1">
    <location>
        <begin position="74"/>
        <end position="99"/>
    </location>
</feature>
<reference evidence="2 3" key="1">
    <citation type="submission" date="2015-05" db="EMBL/GenBank/DDBJ databases">
        <title>Photobacterium galathea sp. nov.</title>
        <authorList>
            <person name="Machado H."/>
            <person name="Gram L."/>
        </authorList>
    </citation>
    <scope>NUCLEOTIDE SEQUENCE [LARGE SCALE GENOMIC DNA]</scope>
    <source>
        <strain evidence="2 3">DSM 25995</strain>
    </source>
</reference>
<keyword evidence="1" id="KW-0812">Transmembrane</keyword>
<dbReference type="AlphaFoldDB" id="A0A0J1GGZ5"/>
<keyword evidence="1" id="KW-1133">Transmembrane helix</keyword>
<feature type="transmembrane region" description="Helical" evidence="1">
    <location>
        <begin position="45"/>
        <end position="62"/>
    </location>
</feature>
<proteinExistence type="predicted"/>
<dbReference type="OrthoDB" id="5768428at2"/>
<evidence type="ECO:0000313" key="3">
    <source>
        <dbReference type="Proteomes" id="UP000036426"/>
    </source>
</evidence>
<dbReference type="EMBL" id="LDOV01000042">
    <property type="protein sequence ID" value="KLU98830.1"/>
    <property type="molecule type" value="Genomic_DNA"/>
</dbReference>
<dbReference type="PATRIC" id="fig|754436.4.peg.4349"/>